<feature type="region of interest" description="Disordered" evidence="10">
    <location>
        <begin position="111"/>
        <end position="178"/>
    </location>
</feature>
<feature type="region of interest" description="Disordered" evidence="10">
    <location>
        <begin position="13"/>
        <end position="72"/>
    </location>
</feature>
<dbReference type="Gene3D" id="2.30.30.190">
    <property type="entry name" value="CAP Gly-rich-like domain"/>
    <property type="match status" value="1"/>
</dbReference>
<dbReference type="InterPro" id="IPR004088">
    <property type="entry name" value="KH_dom_type_1"/>
</dbReference>
<dbReference type="PROSITE" id="PS50084">
    <property type="entry name" value="KH_TYPE_1"/>
    <property type="match status" value="3"/>
</dbReference>
<dbReference type="GO" id="GO:0005874">
    <property type="term" value="C:microtubule"/>
    <property type="evidence" value="ECO:0007669"/>
    <property type="project" value="UniProtKB-KW"/>
</dbReference>
<evidence type="ECO:0000256" key="7">
    <source>
        <dbReference type="ARBA" id="ARBA00023212"/>
    </source>
</evidence>
<organism evidence="13">
    <name type="scientific">Dissoconium aciculare CBS 342.82</name>
    <dbReference type="NCBI Taxonomy" id="1314786"/>
    <lineage>
        <taxon>Eukaryota</taxon>
        <taxon>Fungi</taxon>
        <taxon>Dikarya</taxon>
        <taxon>Ascomycota</taxon>
        <taxon>Pezizomycotina</taxon>
        <taxon>Dothideomycetes</taxon>
        <taxon>Dothideomycetidae</taxon>
        <taxon>Mycosphaerellales</taxon>
        <taxon>Dissoconiaceae</taxon>
        <taxon>Dissoconium</taxon>
    </lineage>
</organism>
<feature type="compositionally biased region" description="Low complexity" evidence="10">
    <location>
        <begin position="16"/>
        <end position="31"/>
    </location>
</feature>
<keyword evidence="12" id="KW-1185">Reference proteome</keyword>
<evidence type="ECO:0000256" key="1">
    <source>
        <dbReference type="ARBA" id="ARBA00004245"/>
    </source>
</evidence>
<evidence type="ECO:0000313" key="12">
    <source>
        <dbReference type="Proteomes" id="UP000504637"/>
    </source>
</evidence>
<feature type="compositionally biased region" description="Basic and acidic residues" evidence="10">
    <location>
        <begin position="826"/>
        <end position="835"/>
    </location>
</feature>
<feature type="compositionally biased region" description="Polar residues" evidence="10">
    <location>
        <begin position="513"/>
        <end position="529"/>
    </location>
</feature>
<protein>
    <recommendedName>
        <fullName evidence="11">CAP-Gly domain-containing protein</fullName>
    </recommendedName>
</protein>
<sequence length="1917" mass="212144">MAQPPDISQILARLAQQQSSGGPPQSSTPQQHIPHPLPGYAPGGMPGAPPGVLPPMPSYLPQPSSTGSVDLSAIKPVSSGSMNIADAIAKARNIAADHGISHSVLIHYLASNRNDPRSGGRRSRSRSPRRNSQNANPYRDERREEPRRGAFRRTPSPDRSGFRGSRDPPIGFRANDGDTETIRVKSALVGLIIGRNGENLRKVESETGARVQFIQAKDSHVTERQCTISGPLRARESAKEAIFRVIDENGGSSSQEKGAYTAGMPGRAKVNLPALREGEASTQVMVPDKTVGLIIGRGGETIKDLQERSGCHVNIVGENKSVNGLRPVNLIGSEQATAIAKELILEIVESDNKGGAPASAGAASRDRPFDTSNQNRSVSSGGGGRDHVEKTIQVPSEAVGMIIGKGGETIKEMQRASSCKINVNQPKPPDITRNIDLSGTVRAMEDAERMIWEKVETVRQRDAAAGRPHGRDQGASQYDAYSQPQQPSAGYGQYYGASSAGQAAPQSSAYQMPGQQAGPTGQQSSSDQNASEQYAQWYAQWYASQLANLQGQPGANAGAHLHLLGKCTLTGESSAMVCWSERRSRFSFALLCMSVPALLTGQKIELNDGRFGIIRFIGSTTFQTGEWIGVELEEASGKNDGSVQGQRYFRCEPNHGIFCRASGINRVLEEPRPKPKTVNTAAAAVRARPSSVYAPTNGTRRQTLQGEGPGRRSSAIIGTPTPAGRLASGIRSPTKSPTKQLGSNGPASTSTSRTNTPPVAGRRPGAAILGRGSSGVGPTSTAAKRSSIVPSTLSHKPPRPSLANPAVAARAAPSRPSRVRSGTLHTESRPSDADQSHSAAEDSSTNEGSEQNGTLSPRNIADPYVNHRRMQSVEESNRPNFAPPPIPPEPPETSDRSVRSRRPSSPTAASIHSQRTIRSSAASNRLIEDLETKVRLLERKRLEDRELKQELEKAQQERDHCKGIIEKLQSKYRPQQQELEKLKREHAVLEQTAKDIEELRADHEQEMESALLDREVAEETAECLKADLEILRGKNEEMQEELEVLREESEEMNRDMSPEERASTGWIQLQNNNERLKEALLSLRDLTRENEAELKEQIGSLEDQVKEFDALKREIEESKEKLLKSEADTIDLRQQLEVAMNAEEMIEQLTEDNMNLRDRVNEFKGAIEDLESLRELNDELELNHIEAEKQLQEEIDFKDSLLLDRERTAKEQQAALDEADYNIGRFRDLVRQLTSDLQDLEASKQISESEAAELSNKSKAMVDLNQRLQSSAAKTQVKTIDLELRKLDAMEASEHLSIVQLFLPESFQDERDSVLAFLRFKRVQFKATLVHDFIKERIASFGARGDDEDIFAACDAMDQLVWIAAMSERFVNSVSSCSIDEFSQFGSALYELEVVERTLNDYIDGLRRDDLREADMTVRLRRSIEVLTHLASLHIRDSLADHTDHLYMRTLCLQSHLETSISALMLTHMLMEKHMPTKGDYTEDSEQDEDFSDANLIMQRLKSVIELARSAKVISGKTHRALFDLQTRSLTLEQSLAEPFENVEKVAAEISNYTRQSGASLHSILHHEEHSDVLSPLEVAGVLSRTASSVFSLSVSEAGPYVTLAGRLRDIGSLLSEVSLLPTDLDNTIEFERSSAPWIARAEQLSQTKIVSIDTAAELARVRESVRERDTMLKGKEAELEEQSVRIEMLEARMKDASKRSARIAELERALHEANEAEKVAKNDLLQARHEAQRDVDMARSEMTRIVEEHGQLGHAEELDGNAVGANARHVMKRQEHKILGLEGAIRFLKEENFRLRLPSPDAPVSVATSMDWLHAPLQTPTHPRQKQFQTLQRKGANVLEQMLELASRPHVVDLTALPENKLAWRPAKESSRWRVERRNEEWLDWKQWREDLVRQAQSSRPGYAAMQPRAGIAVPV</sequence>
<dbReference type="PROSITE" id="PS00845">
    <property type="entry name" value="CAP_GLY_1"/>
    <property type="match status" value="1"/>
</dbReference>
<reference evidence="13" key="2">
    <citation type="submission" date="2020-04" db="EMBL/GenBank/DDBJ databases">
        <authorList>
            <consortium name="NCBI Genome Project"/>
        </authorList>
    </citation>
    <scope>NUCLEOTIDE SEQUENCE</scope>
    <source>
        <strain evidence="13">CBS 342.82</strain>
    </source>
</reference>
<dbReference type="RefSeq" id="XP_033458056.1">
    <property type="nucleotide sequence ID" value="XM_033601639.1"/>
</dbReference>
<feature type="compositionally biased region" description="Pro residues" evidence="10">
    <location>
        <begin position="881"/>
        <end position="891"/>
    </location>
</feature>
<feature type="compositionally biased region" description="Low complexity" evidence="10">
    <location>
        <begin position="681"/>
        <end position="694"/>
    </location>
</feature>
<feature type="compositionally biased region" description="Polar residues" evidence="10">
    <location>
        <begin position="911"/>
        <end position="920"/>
    </location>
</feature>
<reference evidence="13" key="1">
    <citation type="submission" date="2020-01" db="EMBL/GenBank/DDBJ databases">
        <authorList>
            <consortium name="DOE Joint Genome Institute"/>
            <person name="Haridas S."/>
            <person name="Albert R."/>
            <person name="Binder M."/>
            <person name="Bloem J."/>
            <person name="Labutti K."/>
            <person name="Salamov A."/>
            <person name="Andreopoulos B."/>
            <person name="Baker S.E."/>
            <person name="Barry K."/>
            <person name="Bills G."/>
            <person name="Bluhm B.H."/>
            <person name="Cannon C."/>
            <person name="Castanera R."/>
            <person name="Culley D.E."/>
            <person name="Daum C."/>
            <person name="Ezra D."/>
            <person name="Gonzalez J.B."/>
            <person name="Henrissat B."/>
            <person name="Kuo A."/>
            <person name="Liang C."/>
            <person name="Lipzen A."/>
            <person name="Lutzoni F."/>
            <person name="Magnuson J."/>
            <person name="Mondo S."/>
            <person name="Nolan M."/>
            <person name="Ohm R."/>
            <person name="Pangilinan J."/>
            <person name="Park H.-J."/>
            <person name="Ramirez L."/>
            <person name="Alfaro M."/>
            <person name="Sun H."/>
            <person name="Tritt A."/>
            <person name="Yoshinaga Y."/>
            <person name="Zwiers L.-H."/>
            <person name="Turgeon B.G."/>
            <person name="Goodwin S.B."/>
            <person name="Spatafora J.W."/>
            <person name="Crous P.W."/>
            <person name="Grigoriev I.V."/>
        </authorList>
    </citation>
    <scope>NUCLEOTIDE SEQUENCE</scope>
    <source>
        <strain evidence="13">CBS 342.82</strain>
    </source>
</reference>
<evidence type="ECO:0000256" key="3">
    <source>
        <dbReference type="ARBA" id="ARBA00022490"/>
    </source>
</evidence>
<feature type="coiled-coil region" evidence="9">
    <location>
        <begin position="1673"/>
        <end position="1792"/>
    </location>
</feature>
<proteinExistence type="inferred from homology"/>
<evidence type="ECO:0000256" key="4">
    <source>
        <dbReference type="ARBA" id="ARBA00022701"/>
    </source>
</evidence>
<evidence type="ECO:0000256" key="6">
    <source>
        <dbReference type="ARBA" id="ARBA00023054"/>
    </source>
</evidence>
<feature type="compositionally biased region" description="Polar residues" evidence="10">
    <location>
        <begin position="696"/>
        <end position="705"/>
    </location>
</feature>
<feature type="coiled-coil region" evidence="9">
    <location>
        <begin position="920"/>
        <end position="1193"/>
    </location>
</feature>
<comment type="subcellular location">
    <subcellularLocation>
        <location evidence="1">Cytoplasm</location>
        <location evidence="1">Cytoskeleton</location>
    </subcellularLocation>
</comment>
<feature type="domain" description="CAP-Gly" evidence="11">
    <location>
        <begin position="618"/>
        <end position="660"/>
    </location>
</feature>
<dbReference type="Pfam" id="PF12455">
    <property type="entry name" value="Dynactin"/>
    <property type="match status" value="1"/>
</dbReference>
<dbReference type="InterPro" id="IPR036612">
    <property type="entry name" value="KH_dom_type_1_sf"/>
</dbReference>
<dbReference type="InterPro" id="IPR004087">
    <property type="entry name" value="KH_dom"/>
</dbReference>
<dbReference type="Proteomes" id="UP000504637">
    <property type="component" value="Unplaced"/>
</dbReference>
<dbReference type="SMART" id="SM01052">
    <property type="entry name" value="CAP_GLY"/>
    <property type="match status" value="1"/>
</dbReference>
<dbReference type="SUPFAM" id="SSF54791">
    <property type="entry name" value="Eukaryotic type KH-domain (KH-domain type I)"/>
    <property type="match status" value="3"/>
</dbReference>
<reference evidence="13" key="3">
    <citation type="submission" date="2025-08" db="UniProtKB">
        <authorList>
            <consortium name="RefSeq"/>
        </authorList>
    </citation>
    <scope>IDENTIFICATION</scope>
    <source>
        <strain evidence="13">CBS 342.82</strain>
    </source>
</reference>
<feature type="compositionally biased region" description="Polar residues" evidence="10">
    <location>
        <begin position="836"/>
        <end position="857"/>
    </location>
</feature>
<feature type="region of interest" description="Disordered" evidence="10">
    <location>
        <begin position="459"/>
        <end position="529"/>
    </location>
</feature>
<dbReference type="GeneID" id="54359439"/>
<feature type="compositionally biased region" description="Polar residues" evidence="10">
    <location>
        <begin position="776"/>
        <end position="794"/>
    </location>
</feature>
<dbReference type="Pfam" id="PF00013">
    <property type="entry name" value="KH_1"/>
    <property type="match status" value="3"/>
</dbReference>
<feature type="compositionally biased region" description="Basic and acidic residues" evidence="10">
    <location>
        <begin position="459"/>
        <end position="472"/>
    </location>
</feature>
<keyword evidence="7" id="KW-0206">Cytoskeleton</keyword>
<dbReference type="InterPro" id="IPR022157">
    <property type="entry name" value="Dynactin"/>
</dbReference>
<dbReference type="GO" id="GO:0003723">
    <property type="term" value="F:RNA binding"/>
    <property type="evidence" value="ECO:0007669"/>
    <property type="project" value="UniProtKB-UniRule"/>
</dbReference>
<feature type="compositionally biased region" description="Polar residues" evidence="10">
    <location>
        <begin position="370"/>
        <end position="379"/>
    </location>
</feature>
<evidence type="ECO:0000256" key="8">
    <source>
        <dbReference type="PROSITE-ProRule" id="PRU00117"/>
    </source>
</evidence>
<dbReference type="PANTHER" id="PTHR18916">
    <property type="entry name" value="DYNACTIN 1-RELATED MICROTUBULE-BINDING"/>
    <property type="match status" value="1"/>
</dbReference>
<dbReference type="SUPFAM" id="SSF74924">
    <property type="entry name" value="Cap-Gly domain"/>
    <property type="match status" value="1"/>
</dbReference>
<feature type="compositionally biased region" description="Basic and acidic residues" evidence="10">
    <location>
        <begin position="138"/>
        <end position="148"/>
    </location>
</feature>
<evidence type="ECO:0000313" key="13">
    <source>
        <dbReference type="RefSeq" id="XP_033458056.1"/>
    </source>
</evidence>
<evidence type="ECO:0000256" key="10">
    <source>
        <dbReference type="SAM" id="MobiDB-lite"/>
    </source>
</evidence>
<dbReference type="CDD" id="cd00105">
    <property type="entry name" value="KH-I"/>
    <property type="match status" value="1"/>
</dbReference>
<dbReference type="InterPro" id="IPR000938">
    <property type="entry name" value="CAP-Gly_domain"/>
</dbReference>
<feature type="compositionally biased region" description="Polar residues" evidence="10">
    <location>
        <begin position="731"/>
        <end position="757"/>
    </location>
</feature>
<feature type="region of interest" description="Disordered" evidence="10">
    <location>
        <begin position="670"/>
        <end position="920"/>
    </location>
</feature>
<keyword evidence="8" id="KW-0694">RNA-binding</keyword>
<keyword evidence="3" id="KW-0963">Cytoplasm</keyword>
<dbReference type="OrthoDB" id="2130750at2759"/>
<evidence type="ECO:0000256" key="9">
    <source>
        <dbReference type="SAM" id="Coils"/>
    </source>
</evidence>
<evidence type="ECO:0000256" key="5">
    <source>
        <dbReference type="ARBA" id="ARBA00023017"/>
    </source>
</evidence>
<dbReference type="SMART" id="SM00322">
    <property type="entry name" value="KH"/>
    <property type="match status" value="3"/>
</dbReference>
<evidence type="ECO:0000259" key="11">
    <source>
        <dbReference type="PROSITE" id="PS50245"/>
    </source>
</evidence>
<gene>
    <name evidence="13" type="ORF">K489DRAFT_322675</name>
</gene>
<feature type="compositionally biased region" description="Low complexity" evidence="10">
    <location>
        <begin position="354"/>
        <end position="363"/>
    </location>
</feature>
<keyword evidence="5" id="KW-0243">Dynein</keyword>
<feature type="compositionally biased region" description="Low complexity" evidence="10">
    <location>
        <begin position="801"/>
        <end position="821"/>
    </location>
</feature>
<feature type="compositionally biased region" description="Pro residues" evidence="10">
    <location>
        <begin position="47"/>
        <end position="60"/>
    </location>
</feature>
<keyword evidence="4" id="KW-0493">Microtubule</keyword>
<comment type="similarity">
    <text evidence="2">Belongs to the dynactin 150 kDa subunit family.</text>
</comment>
<dbReference type="Pfam" id="PF01302">
    <property type="entry name" value="CAP_GLY"/>
    <property type="match status" value="1"/>
</dbReference>
<dbReference type="PROSITE" id="PS50245">
    <property type="entry name" value="CAP_GLY_2"/>
    <property type="match status" value="1"/>
</dbReference>
<name>A0A6J3LZ18_9PEZI</name>
<feature type="compositionally biased region" description="Low complexity" evidence="10">
    <location>
        <begin position="482"/>
        <end position="511"/>
    </location>
</feature>
<dbReference type="InterPro" id="IPR036859">
    <property type="entry name" value="CAP-Gly_dom_sf"/>
</dbReference>
<evidence type="ECO:0000256" key="2">
    <source>
        <dbReference type="ARBA" id="ARBA00011010"/>
    </source>
</evidence>
<feature type="coiled-coil region" evidence="9">
    <location>
        <begin position="1230"/>
        <end position="1257"/>
    </location>
</feature>
<feature type="region of interest" description="Disordered" evidence="10">
    <location>
        <begin position="354"/>
        <end position="392"/>
    </location>
</feature>
<dbReference type="GO" id="GO:0030286">
    <property type="term" value="C:dynein complex"/>
    <property type="evidence" value="ECO:0007669"/>
    <property type="project" value="UniProtKB-KW"/>
</dbReference>
<feature type="compositionally biased region" description="Basic residues" evidence="10">
    <location>
        <begin position="119"/>
        <end position="129"/>
    </location>
</feature>
<keyword evidence="6 9" id="KW-0175">Coiled coil</keyword>
<dbReference type="Gene3D" id="3.30.1370.10">
    <property type="entry name" value="K Homology domain, type 1"/>
    <property type="match status" value="3"/>
</dbReference>
<accession>A0A6J3LZ18</accession>